<organism evidence="1">
    <name type="scientific">marine sediment metagenome</name>
    <dbReference type="NCBI Taxonomy" id="412755"/>
    <lineage>
        <taxon>unclassified sequences</taxon>
        <taxon>metagenomes</taxon>
        <taxon>ecological metagenomes</taxon>
    </lineage>
</organism>
<evidence type="ECO:0000313" key="1">
    <source>
        <dbReference type="EMBL" id="GAI75232.1"/>
    </source>
</evidence>
<proteinExistence type="predicted"/>
<name>X1R3A0_9ZZZZ</name>
<feature type="non-terminal residue" evidence="1">
    <location>
        <position position="1"/>
    </location>
</feature>
<accession>X1R3A0</accession>
<protein>
    <submittedName>
        <fullName evidence="1">Uncharacterized protein</fullName>
    </submittedName>
</protein>
<sequence>YFHGRNGDSGEVNYIITMEKYQTTDWRGALAMVRNSSQSS</sequence>
<dbReference type="EMBL" id="BARW01006396">
    <property type="protein sequence ID" value="GAI75232.1"/>
    <property type="molecule type" value="Genomic_DNA"/>
</dbReference>
<reference evidence="1" key="1">
    <citation type="journal article" date="2014" name="Front. Microbiol.">
        <title>High frequency of phylogenetically diverse reductive dehalogenase-homologous genes in deep subseafloor sedimentary metagenomes.</title>
        <authorList>
            <person name="Kawai M."/>
            <person name="Futagami T."/>
            <person name="Toyoda A."/>
            <person name="Takaki Y."/>
            <person name="Nishi S."/>
            <person name="Hori S."/>
            <person name="Arai W."/>
            <person name="Tsubouchi T."/>
            <person name="Morono Y."/>
            <person name="Uchiyama I."/>
            <person name="Ito T."/>
            <person name="Fujiyama A."/>
            <person name="Inagaki F."/>
            <person name="Takami H."/>
        </authorList>
    </citation>
    <scope>NUCLEOTIDE SEQUENCE</scope>
    <source>
        <strain evidence="1">Expedition CK06-06</strain>
    </source>
</reference>
<gene>
    <name evidence="1" type="ORF">S12H4_13429</name>
</gene>
<comment type="caution">
    <text evidence="1">The sequence shown here is derived from an EMBL/GenBank/DDBJ whole genome shotgun (WGS) entry which is preliminary data.</text>
</comment>
<dbReference type="AlphaFoldDB" id="X1R3A0"/>